<dbReference type="PANTHER" id="PTHR37984">
    <property type="entry name" value="PROTEIN CBG26694"/>
    <property type="match status" value="1"/>
</dbReference>
<protein>
    <recommendedName>
        <fullName evidence="1">Tf2-1-like SH3-like domain-containing protein</fullName>
    </recommendedName>
</protein>
<comment type="caution">
    <text evidence="2">The sequence shown here is derived from an EMBL/GenBank/DDBJ whole genome shotgun (WGS) entry which is preliminary data.</text>
</comment>
<evidence type="ECO:0000259" key="1">
    <source>
        <dbReference type="Pfam" id="PF24626"/>
    </source>
</evidence>
<dbReference type="Gene3D" id="3.30.420.10">
    <property type="entry name" value="Ribonuclease H-like superfamily/Ribonuclease H"/>
    <property type="match status" value="2"/>
</dbReference>
<sequence length="430" mass="49301">MADISGTYLKDRHLQHILAGIIVKPNQFSAYEYKEGILRYKDRVVLGDDAEQKSKILAALHDSAIASCDVCQRNKHELVAYPGLLNPVQVPKSAWTQISMDFIEGLPNSHNHSAILIVVDMFIKYAHFLPLSHPYNAATVGVEGHFRSSRRTIIESSSRQGGLDAPKQFSLFKAIRDLIERQFESPSRPPDGGTRVQNLRRFWTLLLPILTQIRPIITTSTVANVFLDNIYKLHGGPAHIISDRDKIFLSAFWQELFTRIGFIWIQTSPDINIWLLKKDVCTEAAGLIEQRRVITDLVKDNLNMAQTRMKQYVDRGRTDRKFVVGDFVYLKLQPYRQNSVSLRKNLKLSSKYYDPFKILEKVGKVPYKLQLPQGSKIHPEFHVLLLKKHIKRMDAPATELPAILPDGTFKVYPISILKKRTIKRGRLYVY</sequence>
<dbReference type="GO" id="GO:0003676">
    <property type="term" value="F:nucleic acid binding"/>
    <property type="evidence" value="ECO:0007669"/>
    <property type="project" value="InterPro"/>
</dbReference>
<organism evidence="2 3">
    <name type="scientific">Lithospermum erythrorhizon</name>
    <name type="common">Purple gromwell</name>
    <name type="synonym">Lithospermum officinale var. erythrorhizon</name>
    <dbReference type="NCBI Taxonomy" id="34254"/>
    <lineage>
        <taxon>Eukaryota</taxon>
        <taxon>Viridiplantae</taxon>
        <taxon>Streptophyta</taxon>
        <taxon>Embryophyta</taxon>
        <taxon>Tracheophyta</taxon>
        <taxon>Spermatophyta</taxon>
        <taxon>Magnoliopsida</taxon>
        <taxon>eudicotyledons</taxon>
        <taxon>Gunneridae</taxon>
        <taxon>Pentapetalae</taxon>
        <taxon>asterids</taxon>
        <taxon>lamiids</taxon>
        <taxon>Boraginales</taxon>
        <taxon>Boraginaceae</taxon>
        <taxon>Boraginoideae</taxon>
        <taxon>Lithospermeae</taxon>
        <taxon>Lithospermum</taxon>
    </lineage>
</organism>
<feature type="domain" description="Tf2-1-like SH3-like" evidence="1">
    <location>
        <begin position="325"/>
        <end position="389"/>
    </location>
</feature>
<gene>
    <name evidence="2" type="ORF">LIER_14619</name>
</gene>
<evidence type="ECO:0000313" key="2">
    <source>
        <dbReference type="EMBL" id="GAA0157329.1"/>
    </source>
</evidence>
<dbReference type="AlphaFoldDB" id="A0AAV3Q0T3"/>
<dbReference type="Proteomes" id="UP001454036">
    <property type="component" value="Unassembled WGS sequence"/>
</dbReference>
<dbReference type="Pfam" id="PF24626">
    <property type="entry name" value="SH3_Tf2-1"/>
    <property type="match status" value="1"/>
</dbReference>
<dbReference type="EMBL" id="BAABME010003081">
    <property type="protein sequence ID" value="GAA0157329.1"/>
    <property type="molecule type" value="Genomic_DNA"/>
</dbReference>
<reference evidence="2 3" key="1">
    <citation type="submission" date="2024-01" db="EMBL/GenBank/DDBJ databases">
        <title>The complete chloroplast genome sequence of Lithospermum erythrorhizon: insights into the phylogenetic relationship among Boraginaceae species and the maternal lineages of purple gromwells.</title>
        <authorList>
            <person name="Okada T."/>
            <person name="Watanabe K."/>
        </authorList>
    </citation>
    <scope>NUCLEOTIDE SEQUENCE [LARGE SCALE GENOMIC DNA]</scope>
</reference>
<dbReference type="SUPFAM" id="SSF53098">
    <property type="entry name" value="Ribonuclease H-like"/>
    <property type="match status" value="1"/>
</dbReference>
<dbReference type="InterPro" id="IPR036397">
    <property type="entry name" value="RNaseH_sf"/>
</dbReference>
<dbReference type="InterPro" id="IPR050951">
    <property type="entry name" value="Retrovirus_Pol_polyprotein"/>
</dbReference>
<dbReference type="InterPro" id="IPR056924">
    <property type="entry name" value="SH3_Tf2-1"/>
</dbReference>
<accession>A0AAV3Q0T3</accession>
<proteinExistence type="predicted"/>
<name>A0AAV3Q0T3_LITER</name>
<dbReference type="PANTHER" id="PTHR37984:SF15">
    <property type="entry name" value="INTEGRASE CATALYTIC DOMAIN-CONTAINING PROTEIN"/>
    <property type="match status" value="1"/>
</dbReference>
<keyword evidence="3" id="KW-1185">Reference proteome</keyword>
<dbReference type="InterPro" id="IPR012337">
    <property type="entry name" value="RNaseH-like_sf"/>
</dbReference>
<evidence type="ECO:0000313" key="3">
    <source>
        <dbReference type="Proteomes" id="UP001454036"/>
    </source>
</evidence>